<evidence type="ECO:0000313" key="3">
    <source>
        <dbReference type="EMBL" id="QFU99320.1"/>
    </source>
</evidence>
<dbReference type="Pfam" id="PF07995">
    <property type="entry name" value="GSDH"/>
    <property type="match status" value="1"/>
</dbReference>
<feature type="region of interest" description="Disordered" evidence="1">
    <location>
        <begin position="348"/>
        <end position="371"/>
    </location>
</feature>
<dbReference type="InterPro" id="IPR012938">
    <property type="entry name" value="Glc/Sorbosone_DH"/>
</dbReference>
<reference evidence="3 4" key="1">
    <citation type="submission" date="2019-10" db="EMBL/GenBank/DDBJ databases">
        <title>Genome sequence of Luteimicrobium xylanilyticum HY-24.</title>
        <authorList>
            <person name="Kim D.Y."/>
            <person name="Park H.-Y."/>
        </authorList>
    </citation>
    <scope>NUCLEOTIDE SEQUENCE [LARGE SCALE GENOMIC DNA]</scope>
    <source>
        <strain evidence="3 4">HY-24</strain>
    </source>
</reference>
<dbReference type="InterPro" id="IPR011041">
    <property type="entry name" value="Quinoprot_gluc/sorb_DH_b-prop"/>
</dbReference>
<dbReference type="InterPro" id="IPR011042">
    <property type="entry name" value="6-blade_b-propeller_TolB-like"/>
</dbReference>
<dbReference type="KEGG" id="lxl:KDY119_02848"/>
<gene>
    <name evidence="3" type="primary">yliI</name>
    <name evidence="3" type="ORF">KDY119_02848</name>
</gene>
<proteinExistence type="predicted"/>
<dbReference type="AlphaFoldDB" id="A0A5P9QE36"/>
<dbReference type="GO" id="GO:0016491">
    <property type="term" value="F:oxidoreductase activity"/>
    <property type="evidence" value="ECO:0007669"/>
    <property type="project" value="UniProtKB-KW"/>
</dbReference>
<dbReference type="SUPFAM" id="SSF50952">
    <property type="entry name" value="Soluble quinoprotein glucose dehydrogenase"/>
    <property type="match status" value="1"/>
</dbReference>
<dbReference type="EC" id="1.1.5.-" evidence="3"/>
<keyword evidence="3" id="KW-0560">Oxidoreductase</keyword>
<feature type="domain" description="Glucose/Sorbosone dehydrogenase" evidence="2">
    <location>
        <begin position="17"/>
        <end position="331"/>
    </location>
</feature>
<evidence type="ECO:0000256" key="1">
    <source>
        <dbReference type="SAM" id="MobiDB-lite"/>
    </source>
</evidence>
<evidence type="ECO:0000259" key="2">
    <source>
        <dbReference type="Pfam" id="PF07995"/>
    </source>
</evidence>
<dbReference type="PANTHER" id="PTHR19328:SF13">
    <property type="entry name" value="HIPL1 PROTEIN"/>
    <property type="match status" value="1"/>
</dbReference>
<dbReference type="Proteomes" id="UP000326702">
    <property type="component" value="Chromosome"/>
</dbReference>
<evidence type="ECO:0000313" key="4">
    <source>
        <dbReference type="Proteomes" id="UP000326702"/>
    </source>
</evidence>
<feature type="region of interest" description="Disordered" evidence="1">
    <location>
        <begin position="228"/>
        <end position="248"/>
    </location>
</feature>
<accession>A0A5P9QE36</accession>
<name>A0A5P9QE36_9MICO</name>
<keyword evidence="4" id="KW-1185">Reference proteome</keyword>
<protein>
    <submittedName>
        <fullName evidence="3">Quinoprotein glucose dehydrogenase</fullName>
        <ecNumber evidence="3">1.1.5.-</ecNumber>
    </submittedName>
</protein>
<dbReference type="EMBL" id="CP045529">
    <property type="protein sequence ID" value="QFU99320.1"/>
    <property type="molecule type" value="Genomic_DNA"/>
</dbReference>
<sequence>MPAKAGTPKVTVLATHLDTPWGLAALPDGKVLVTERDHAHVVVVDLASGKQTEVGGAGASELRDSTVHHGESGLLGVAVSPSFASDGRVFLYRTTAQGNEVVRARLTLGSSPSLGELTTIVSGIPSAQFHNGGRLAFGPDGDLYVTTGDATDGTNAQDPDSLGGKILRVTQDGKAAPGNPSGTRVWTLGHRNVQGIGWDASKRMFASEFGQDTWDELNQIVPGRNYGWPDVEGKKSDGAGTDPSNPPARYMDPLVTWRTSEASPSGLAVSDSAIYVAALGGLGGSPGAALWRVPLQPAAAGAPTSARATVGTPQRLLHGTYGRLRTVVLDPTVKDTASTDTLLVLTSNTDGRGTPSSDDDRLLRVTVPSAG</sequence>
<organism evidence="3 4">
    <name type="scientific">Luteimicrobium xylanilyticum</name>
    <dbReference type="NCBI Taxonomy" id="1133546"/>
    <lineage>
        <taxon>Bacteria</taxon>
        <taxon>Bacillati</taxon>
        <taxon>Actinomycetota</taxon>
        <taxon>Actinomycetes</taxon>
        <taxon>Micrococcales</taxon>
        <taxon>Luteimicrobium</taxon>
    </lineage>
</organism>
<dbReference type="PANTHER" id="PTHR19328">
    <property type="entry name" value="HEDGEHOG-INTERACTING PROTEIN"/>
    <property type="match status" value="1"/>
</dbReference>
<dbReference type="Gene3D" id="2.120.10.30">
    <property type="entry name" value="TolB, C-terminal domain"/>
    <property type="match status" value="1"/>
</dbReference>